<accession>A0A6J5P9J7</accession>
<keyword evidence="2" id="KW-0945">Host-virus interaction</keyword>
<dbReference type="Pfam" id="PF00145">
    <property type="entry name" value="DNA_methylase"/>
    <property type="match status" value="1"/>
</dbReference>
<dbReference type="PROSITE" id="PS00094">
    <property type="entry name" value="C5_MTASE_1"/>
    <property type="match status" value="1"/>
</dbReference>
<keyword evidence="3 7" id="KW-0808">Transferase</keyword>
<dbReference type="Gene3D" id="3.40.50.150">
    <property type="entry name" value="Vaccinia Virus protein VP39"/>
    <property type="match status" value="1"/>
</dbReference>
<evidence type="ECO:0000256" key="10">
    <source>
        <dbReference type="SAM" id="MobiDB-lite"/>
    </source>
</evidence>
<evidence type="ECO:0000256" key="9">
    <source>
        <dbReference type="RuleBase" id="RU000417"/>
    </source>
</evidence>
<keyword evidence="2" id="KW-1090">Inhibition of host innate immune response by virus</keyword>
<dbReference type="SUPFAM" id="SSF53335">
    <property type="entry name" value="S-adenosyl-L-methionine-dependent methyltransferases"/>
    <property type="match status" value="1"/>
</dbReference>
<feature type="compositionally biased region" description="Polar residues" evidence="10">
    <location>
        <begin position="211"/>
        <end position="225"/>
    </location>
</feature>
<dbReference type="GO" id="GO:0052170">
    <property type="term" value="P:symbiont-mediated suppression of host innate immune response"/>
    <property type="evidence" value="ECO:0007669"/>
    <property type="project" value="UniProtKB-KW"/>
</dbReference>
<feature type="active site" evidence="7">
    <location>
        <position position="77"/>
    </location>
</feature>
<dbReference type="PRINTS" id="PR00105">
    <property type="entry name" value="C5METTRFRASE"/>
</dbReference>
<feature type="region of interest" description="Disordered" evidence="10">
    <location>
        <begin position="167"/>
        <end position="245"/>
    </location>
</feature>
<evidence type="ECO:0000256" key="6">
    <source>
        <dbReference type="ARBA" id="ARBA00033479"/>
    </source>
</evidence>
<dbReference type="InterPro" id="IPR018117">
    <property type="entry name" value="C5_DNA_meth_AS"/>
</dbReference>
<dbReference type="GO" id="GO:0032259">
    <property type="term" value="P:methylation"/>
    <property type="evidence" value="ECO:0007669"/>
    <property type="project" value="UniProtKB-KW"/>
</dbReference>
<dbReference type="NCBIfam" id="TIGR00675">
    <property type="entry name" value="dcm"/>
    <property type="match status" value="1"/>
</dbReference>
<dbReference type="GO" id="GO:0003886">
    <property type="term" value="F:DNA (cytosine-5-)-methyltransferase activity"/>
    <property type="evidence" value="ECO:0007669"/>
    <property type="project" value="UniProtKB-EC"/>
</dbReference>
<dbReference type="GO" id="GO:0099018">
    <property type="term" value="P:symbiont-mediated evasion of host restriction-modification system"/>
    <property type="evidence" value="ECO:0007669"/>
    <property type="project" value="UniProtKB-KW"/>
</dbReference>
<dbReference type="PROSITE" id="PS51679">
    <property type="entry name" value="SAM_MT_C5"/>
    <property type="match status" value="1"/>
</dbReference>
<comment type="catalytic activity">
    <reaction evidence="9">
        <text>a 2'-deoxycytidine in DNA + S-adenosyl-L-methionine = a 5-methyl-2'-deoxycytidine in DNA + S-adenosyl-L-homocysteine + H(+)</text>
        <dbReference type="Rhea" id="RHEA:13681"/>
        <dbReference type="Rhea" id="RHEA-COMP:11369"/>
        <dbReference type="Rhea" id="RHEA-COMP:11370"/>
        <dbReference type="ChEBI" id="CHEBI:15378"/>
        <dbReference type="ChEBI" id="CHEBI:57856"/>
        <dbReference type="ChEBI" id="CHEBI:59789"/>
        <dbReference type="ChEBI" id="CHEBI:85452"/>
        <dbReference type="ChEBI" id="CHEBI:85454"/>
        <dbReference type="EC" id="2.1.1.37"/>
    </reaction>
</comment>
<dbReference type="EMBL" id="LR796759">
    <property type="protein sequence ID" value="CAB4164204.1"/>
    <property type="molecule type" value="Genomic_DNA"/>
</dbReference>
<gene>
    <name evidence="11" type="ORF">UFOVP816_4</name>
</gene>
<evidence type="ECO:0000256" key="2">
    <source>
        <dbReference type="ARBA" id="ARBA00022632"/>
    </source>
</evidence>
<comment type="similarity">
    <text evidence="7 8">Belongs to the class I-like SAM-binding methyltransferase superfamily. C5-methyltransferase family.</text>
</comment>
<dbReference type="PANTHER" id="PTHR46098">
    <property type="entry name" value="TRNA (CYTOSINE(38)-C(5))-METHYLTRANSFERASE"/>
    <property type="match status" value="1"/>
</dbReference>
<evidence type="ECO:0000256" key="8">
    <source>
        <dbReference type="RuleBase" id="RU000416"/>
    </source>
</evidence>
<dbReference type="InterPro" id="IPR001525">
    <property type="entry name" value="C5_MeTfrase"/>
</dbReference>
<keyword evidence="4 7" id="KW-0949">S-adenosyl-L-methionine</keyword>
<reference evidence="11" key="1">
    <citation type="submission" date="2020-04" db="EMBL/GenBank/DDBJ databases">
        <authorList>
            <person name="Chiriac C."/>
            <person name="Salcher M."/>
            <person name="Ghai R."/>
            <person name="Kavagutti S V."/>
        </authorList>
    </citation>
    <scope>NUCLEOTIDE SEQUENCE</scope>
</reference>
<evidence type="ECO:0000256" key="4">
    <source>
        <dbReference type="ARBA" id="ARBA00022691"/>
    </source>
</evidence>
<evidence type="ECO:0000256" key="5">
    <source>
        <dbReference type="ARBA" id="ARBA00023280"/>
    </source>
</evidence>
<keyword evidence="6" id="KW-1258">Restriction-modification system evasion by virus</keyword>
<evidence type="ECO:0000256" key="7">
    <source>
        <dbReference type="PROSITE-ProRule" id="PRU01016"/>
    </source>
</evidence>
<dbReference type="EC" id="2.1.1.37" evidence="9"/>
<sequence>MLNGLDLFSGIGGLSIALKEWVRPIAYCEIDPYCQGVLLSRMYDGCLQSAPIWDDITTLNGQSFLGFVDIIFGGFPCQDISVAGNGKGLAGERSGLFFEIVRLAKEIKPKFIFLENVPAITSRGGLQVVKEITEMGYDCRWCVISAASIGALHRRERWFLLAHAKHAGTSSGENGTSPRECSSQGKESGQPAQSIGEIKRASSLPSDVADCSNTDGITSQQTNKKTIADPENGETWPRSTGQYRPFESREHWQKTVSEMGKCSDGVQFHTHRLKALGNGVVPAQVEEAFKILMGL</sequence>
<keyword evidence="1 7" id="KW-0489">Methyltransferase</keyword>
<dbReference type="InterPro" id="IPR050750">
    <property type="entry name" value="C5-MTase"/>
</dbReference>
<name>A0A6J5P9J7_9CAUD</name>
<evidence type="ECO:0000256" key="1">
    <source>
        <dbReference type="ARBA" id="ARBA00022603"/>
    </source>
</evidence>
<protein>
    <recommendedName>
        <fullName evidence="9">Cytosine-specific methyltransferase</fullName>
        <ecNumber evidence="9">2.1.1.37</ecNumber>
    </recommendedName>
</protein>
<evidence type="ECO:0000313" key="11">
    <source>
        <dbReference type="EMBL" id="CAB4164204.1"/>
    </source>
</evidence>
<organism evidence="11">
    <name type="scientific">uncultured Caudovirales phage</name>
    <dbReference type="NCBI Taxonomy" id="2100421"/>
    <lineage>
        <taxon>Viruses</taxon>
        <taxon>Duplodnaviria</taxon>
        <taxon>Heunggongvirae</taxon>
        <taxon>Uroviricota</taxon>
        <taxon>Caudoviricetes</taxon>
        <taxon>Peduoviridae</taxon>
        <taxon>Maltschvirus</taxon>
        <taxon>Maltschvirus maltsch</taxon>
    </lineage>
</organism>
<feature type="compositionally biased region" description="Polar residues" evidence="10">
    <location>
        <begin position="168"/>
        <end position="193"/>
    </location>
</feature>
<evidence type="ECO:0000256" key="3">
    <source>
        <dbReference type="ARBA" id="ARBA00022679"/>
    </source>
</evidence>
<dbReference type="InterPro" id="IPR029063">
    <property type="entry name" value="SAM-dependent_MTases_sf"/>
</dbReference>
<proteinExistence type="inferred from homology"/>
<dbReference type="PANTHER" id="PTHR46098:SF1">
    <property type="entry name" value="TRNA (CYTOSINE(38)-C(5))-METHYLTRANSFERASE"/>
    <property type="match status" value="1"/>
</dbReference>
<keyword evidence="5" id="KW-0899">Viral immunoevasion</keyword>